<reference evidence="4 5" key="1">
    <citation type="journal article" date="2004" name="Nature">
        <title>Genome evolution in yeasts.</title>
        <authorList>
            <consortium name="Genolevures"/>
            <person name="Dujon B."/>
            <person name="Sherman D."/>
            <person name="Fischer G."/>
            <person name="Durrens P."/>
            <person name="Casaregola S."/>
            <person name="Lafontaine I."/>
            <person name="de Montigny J."/>
            <person name="Marck C."/>
            <person name="Neuveglise C."/>
            <person name="Talla E."/>
            <person name="Goffard N."/>
            <person name="Frangeul L."/>
            <person name="Aigle M."/>
            <person name="Anthouard V."/>
            <person name="Babour A."/>
            <person name="Barbe V."/>
            <person name="Barnay S."/>
            <person name="Blanchin S."/>
            <person name="Beckerich J.M."/>
            <person name="Beyne E."/>
            <person name="Bleykasten C."/>
            <person name="Boisrame A."/>
            <person name="Boyer J."/>
            <person name="Cattolico L."/>
            <person name="Confanioleri F."/>
            <person name="de Daruvar A."/>
            <person name="Despons L."/>
            <person name="Fabre E."/>
            <person name="Fairhead C."/>
            <person name="Ferry-Dumazet H."/>
            <person name="Groppi A."/>
            <person name="Hantraye F."/>
            <person name="Hennequin C."/>
            <person name="Jauniaux N."/>
            <person name="Joyet P."/>
            <person name="Kachouri R."/>
            <person name="Kerrest A."/>
            <person name="Koszul R."/>
            <person name="Lemaire M."/>
            <person name="Lesur I."/>
            <person name="Ma L."/>
            <person name="Muller H."/>
            <person name="Nicaud J.M."/>
            <person name="Nikolski M."/>
            <person name="Oztas S."/>
            <person name="Ozier-Kalogeropoulos O."/>
            <person name="Pellenz S."/>
            <person name="Potier S."/>
            <person name="Richard G.F."/>
            <person name="Straub M.L."/>
            <person name="Suleau A."/>
            <person name="Swennene D."/>
            <person name="Tekaia F."/>
            <person name="Wesolowski-Louvel M."/>
            <person name="Westhof E."/>
            <person name="Wirth B."/>
            <person name="Zeniou-Meyer M."/>
            <person name="Zivanovic I."/>
            <person name="Bolotin-Fukuhara M."/>
            <person name="Thierry A."/>
            <person name="Bouchier C."/>
            <person name="Caudron B."/>
            <person name="Scarpelli C."/>
            <person name="Gaillardin C."/>
            <person name="Weissenbach J."/>
            <person name="Wincker P."/>
            <person name="Souciet J.L."/>
        </authorList>
    </citation>
    <scope>NUCLEOTIDE SEQUENCE [LARGE SCALE GENOMIC DNA]</scope>
    <source>
        <strain evidence="5">ATCC 36239 / CBS 767 / BCRC 21394 / JCM 1990 / NBRC 0083 / IGC 2968</strain>
    </source>
</reference>
<dbReference type="HOGENOM" id="CLU_007383_8_1_1"/>
<gene>
    <name evidence="4" type="ordered locus">DEHA2A10252g</name>
</gene>
<organism evidence="4 5">
    <name type="scientific">Debaryomyces hansenii (strain ATCC 36239 / CBS 767 / BCRC 21394 / JCM 1990 / NBRC 0083 / IGC 2968)</name>
    <name type="common">Yeast</name>
    <name type="synonym">Torulaspora hansenii</name>
    <dbReference type="NCBI Taxonomy" id="284592"/>
    <lineage>
        <taxon>Eukaryota</taxon>
        <taxon>Fungi</taxon>
        <taxon>Dikarya</taxon>
        <taxon>Ascomycota</taxon>
        <taxon>Saccharomycotina</taxon>
        <taxon>Pichiomycetes</taxon>
        <taxon>Debaryomycetaceae</taxon>
        <taxon>Debaryomyces</taxon>
    </lineage>
</organism>
<name>Q6BYE2_DEBHA</name>
<evidence type="ECO:0000313" key="5">
    <source>
        <dbReference type="Proteomes" id="UP000000599"/>
    </source>
</evidence>
<dbReference type="SUPFAM" id="SSF51735">
    <property type="entry name" value="NAD(P)-binding Rossmann-fold domains"/>
    <property type="match status" value="1"/>
</dbReference>
<dbReference type="Proteomes" id="UP000000599">
    <property type="component" value="Chromosome A"/>
</dbReference>
<dbReference type="OrthoDB" id="4083373at2759"/>
<dbReference type="RefSeq" id="XP_456777.2">
    <property type="nucleotide sequence ID" value="XM_456777.1"/>
</dbReference>
<evidence type="ECO:0000313" key="4">
    <source>
        <dbReference type="EMBL" id="CAG84740.2"/>
    </source>
</evidence>
<keyword evidence="2" id="KW-0521">NADP</keyword>
<dbReference type="EMBL" id="CR382133">
    <property type="protein sequence ID" value="CAG84740.2"/>
    <property type="molecule type" value="Genomic_DNA"/>
</dbReference>
<dbReference type="CDD" id="cd05251">
    <property type="entry name" value="NmrA_like_SDR_a"/>
    <property type="match status" value="1"/>
</dbReference>
<dbReference type="InterPro" id="IPR008030">
    <property type="entry name" value="NmrA-like"/>
</dbReference>
<dbReference type="KEGG" id="dha:DEHA2A10252g"/>
<accession>Q6BYE2</accession>
<dbReference type="GO" id="GO:0005634">
    <property type="term" value="C:nucleus"/>
    <property type="evidence" value="ECO:0007669"/>
    <property type="project" value="TreeGrafter"/>
</dbReference>
<dbReference type="STRING" id="284592.Q6BYE2"/>
<dbReference type="eggNOG" id="ENOG502R80G">
    <property type="taxonomic scope" value="Eukaryota"/>
</dbReference>
<dbReference type="Gene3D" id="3.40.50.720">
    <property type="entry name" value="NAD(P)-binding Rossmann-like Domain"/>
    <property type="match status" value="1"/>
</dbReference>
<dbReference type="GeneID" id="2899600"/>
<dbReference type="Pfam" id="PF05368">
    <property type="entry name" value="NmrA"/>
    <property type="match status" value="1"/>
</dbReference>
<comment type="similarity">
    <text evidence="1">Belongs to the NmrA-type oxidoreductase family.</text>
</comment>
<proteinExistence type="inferred from homology"/>
<dbReference type="PANTHER" id="PTHR42748">
    <property type="entry name" value="NITROGEN METABOLITE REPRESSION PROTEIN NMRA FAMILY MEMBER"/>
    <property type="match status" value="1"/>
</dbReference>
<dbReference type="AlphaFoldDB" id="Q6BYE2"/>
<evidence type="ECO:0000256" key="2">
    <source>
        <dbReference type="ARBA" id="ARBA00022857"/>
    </source>
</evidence>
<dbReference type="VEuPathDB" id="FungiDB:DEHA2A10252g"/>
<sequence>MSKLLVVFGATGQQGSSVVSYVKERMSDKFKIRAITRDPSKPEAKTLQESGVEVVKADLGDKQSIKQAFKGADTIFAMTALNFGGQTELEQGKLIADAAVEEKVPNIIWSTLVNANEISNGEFPHVVHFDEKAEVEKYIRSLPINSSFFSPGCFMQNFLGMLKPQPVGDGKYSMFNVLRPGSEVPFFDTEDTGKFVGAILNEPEKFHGKILYAANGMYSYETIAKIISKDTGKKVNYQQIPGNTFKEQIPEPIAEEITEMFQFFDKYNLYGPETREKVEWGMSQVSDKLSTFEGFFERNPLGL</sequence>
<dbReference type="InterPro" id="IPR036291">
    <property type="entry name" value="NAD(P)-bd_dom_sf"/>
</dbReference>
<evidence type="ECO:0000259" key="3">
    <source>
        <dbReference type="Pfam" id="PF05368"/>
    </source>
</evidence>
<dbReference type="Gene3D" id="3.90.25.10">
    <property type="entry name" value="UDP-galactose 4-epimerase, domain 1"/>
    <property type="match status" value="1"/>
</dbReference>
<dbReference type="InParanoid" id="Q6BYE2"/>
<feature type="domain" description="NmrA-like" evidence="3">
    <location>
        <begin position="1"/>
        <end position="296"/>
    </location>
</feature>
<dbReference type="OMA" id="PYIDITE"/>
<protein>
    <submittedName>
        <fullName evidence="4">DEHA2A10252p</fullName>
    </submittedName>
</protein>
<evidence type="ECO:0000256" key="1">
    <source>
        <dbReference type="ARBA" id="ARBA00006328"/>
    </source>
</evidence>
<dbReference type="InterPro" id="IPR051164">
    <property type="entry name" value="NmrA-like_oxidored"/>
</dbReference>
<keyword evidence="5" id="KW-1185">Reference proteome</keyword>
<dbReference type="PANTHER" id="PTHR42748:SF11">
    <property type="entry name" value="NMRA-LIKE DOMAIN-CONTAINING PROTEIN"/>
    <property type="match status" value="1"/>
</dbReference>